<proteinExistence type="predicted"/>
<name>A0A0P1HCE4_9RHOB</name>
<dbReference type="EMBL" id="CYSR01000030">
    <property type="protein sequence ID" value="CUI01113.1"/>
    <property type="molecule type" value="Genomic_DNA"/>
</dbReference>
<dbReference type="Proteomes" id="UP000051326">
    <property type="component" value="Unassembled WGS sequence"/>
</dbReference>
<accession>A0A0P1HCE4</accession>
<sequence>MASRDLINEQFVAHGARMDRVASCRHCDQGGPVTPEPTKTGVRIVCNYCWTKTPPFKDINDAVDRWTELQRAAKQKSK</sequence>
<dbReference type="STRING" id="1396826.PHA8399_03254"/>
<evidence type="ECO:0000313" key="2">
    <source>
        <dbReference type="Proteomes" id="UP000051326"/>
    </source>
</evidence>
<reference evidence="1 2" key="1">
    <citation type="submission" date="2015-09" db="EMBL/GenBank/DDBJ databases">
        <authorList>
            <consortium name="Swine Surveillance"/>
        </authorList>
    </citation>
    <scope>NUCLEOTIDE SEQUENCE [LARGE SCALE GENOMIC DNA]</scope>
    <source>
        <strain evidence="1 2">CECT 8399</strain>
    </source>
</reference>
<gene>
    <name evidence="1" type="ORF">PHA8399_03254</name>
</gene>
<protein>
    <submittedName>
        <fullName evidence="1">Uncharacterized protein</fullName>
    </submittedName>
</protein>
<organism evidence="1 2">
    <name type="scientific">Leisingera aquaemixtae</name>
    <dbReference type="NCBI Taxonomy" id="1396826"/>
    <lineage>
        <taxon>Bacteria</taxon>
        <taxon>Pseudomonadati</taxon>
        <taxon>Pseudomonadota</taxon>
        <taxon>Alphaproteobacteria</taxon>
        <taxon>Rhodobacterales</taxon>
        <taxon>Roseobacteraceae</taxon>
        <taxon>Leisingera</taxon>
    </lineage>
</organism>
<evidence type="ECO:0000313" key="1">
    <source>
        <dbReference type="EMBL" id="CUI01113.1"/>
    </source>
</evidence>
<dbReference type="RefSeq" id="WP_145977051.1">
    <property type="nucleotide sequence ID" value="NZ_CYSR01000030.1"/>
</dbReference>
<dbReference type="AlphaFoldDB" id="A0A0P1HCE4"/>